<keyword evidence="7 10" id="KW-0456">Lyase</keyword>
<organism evidence="11 12">
    <name type="scientific">Archangium gephyra</name>
    <dbReference type="NCBI Taxonomy" id="48"/>
    <lineage>
        <taxon>Bacteria</taxon>
        <taxon>Pseudomonadati</taxon>
        <taxon>Myxococcota</taxon>
        <taxon>Myxococcia</taxon>
        <taxon>Myxococcales</taxon>
        <taxon>Cystobacterineae</taxon>
        <taxon>Archangiaceae</taxon>
        <taxon>Archangium</taxon>
    </lineage>
</organism>
<keyword evidence="4 10" id="KW-0745">Spermidine biosynthesis</keyword>
<dbReference type="InterPro" id="IPR017716">
    <property type="entry name" value="S-AdoMet_deCOase_pro-enz"/>
</dbReference>
<keyword evidence="1 10" id="KW-0949">S-adenosyl-L-methionine</keyword>
<evidence type="ECO:0000256" key="8">
    <source>
        <dbReference type="ARBA" id="ARBA00023270"/>
    </source>
</evidence>
<evidence type="ECO:0000256" key="4">
    <source>
        <dbReference type="ARBA" id="ARBA00023066"/>
    </source>
</evidence>
<accession>A0A2W5UP39</accession>
<feature type="active site" description="Schiff-base intermediate with substrate; via pyruvic acid" evidence="10">
    <location>
        <position position="63"/>
    </location>
</feature>
<gene>
    <name evidence="11" type="primary">speD</name>
    <name evidence="10" type="synonym">speH</name>
    <name evidence="11" type="ORF">DI536_19075</name>
</gene>
<dbReference type="Gene3D" id="3.30.160.750">
    <property type="match status" value="1"/>
</dbReference>
<dbReference type="GO" id="GO:0005829">
    <property type="term" value="C:cytosol"/>
    <property type="evidence" value="ECO:0007669"/>
    <property type="project" value="TreeGrafter"/>
</dbReference>
<comment type="pathway">
    <text evidence="10">Amine and polyamine biosynthesis; S-adenosylmethioninamine biosynthesis; S-adenosylmethioninamine from S-adenosyl-L-methionine: step 1/1.</text>
</comment>
<evidence type="ECO:0000256" key="1">
    <source>
        <dbReference type="ARBA" id="ARBA00022691"/>
    </source>
</evidence>
<keyword evidence="6 10" id="KW-0865">Zymogen</keyword>
<feature type="chain" id="PRO_5023292108" description="S-adenosylmethionine decarboxylase beta chain" evidence="10">
    <location>
        <begin position="1"/>
        <end position="62"/>
    </location>
</feature>
<evidence type="ECO:0000256" key="7">
    <source>
        <dbReference type="ARBA" id="ARBA00023239"/>
    </source>
</evidence>
<dbReference type="GO" id="GO:0004014">
    <property type="term" value="F:adenosylmethionine decarboxylase activity"/>
    <property type="evidence" value="ECO:0007669"/>
    <property type="project" value="UniProtKB-UniRule"/>
</dbReference>
<dbReference type="HAMAP" id="MF_00464">
    <property type="entry name" value="AdoMetDC_1"/>
    <property type="match status" value="1"/>
</dbReference>
<feature type="modified residue" description="Pyruvic acid (Ser); by autocatalysis" evidence="10">
    <location>
        <position position="63"/>
    </location>
</feature>
<dbReference type="EC" id="4.1.1.50" evidence="10"/>
<evidence type="ECO:0000256" key="9">
    <source>
        <dbReference type="ARBA" id="ARBA00023317"/>
    </source>
</evidence>
<protein>
    <recommendedName>
        <fullName evidence="10">S-adenosylmethionine decarboxylase proenzyme</fullName>
        <shortName evidence="10">AdoMetDC</shortName>
        <shortName evidence="10">SAMDC</shortName>
        <ecNumber evidence="10">4.1.1.50</ecNumber>
    </recommendedName>
    <component>
        <recommendedName>
            <fullName evidence="10">S-adenosylmethionine decarboxylase beta chain</fullName>
        </recommendedName>
    </component>
    <component>
        <recommendedName>
            <fullName evidence="10">S-adenosylmethionine decarboxylase alpha chain</fullName>
        </recommendedName>
    </component>
</protein>
<dbReference type="NCBIfam" id="TIGR03330">
    <property type="entry name" value="SAM_DCase_Bsu"/>
    <property type="match status" value="1"/>
</dbReference>
<evidence type="ECO:0000256" key="10">
    <source>
        <dbReference type="HAMAP-Rule" id="MF_00464"/>
    </source>
</evidence>
<comment type="PTM">
    <text evidence="10">Is synthesized initially as an inactive proenzyme. Formation of the active enzyme involves a self-maturation process in which the active site pyruvoyl group is generated from an internal serine residue via an autocatalytic post-translational modification. Two non-identical subunits are generated from the proenzyme in this reaction, and the pyruvate is formed at the N-terminus of the alpha chain, which is derived from the carboxyl end of the proenzyme. The post-translation cleavage follows an unusual pathway, termed non-hydrolytic serinolysis, in which the side chain hydroxyl group of the serine supplies its oxygen atom to form the C-terminus of the beta chain, while the remainder of the serine residue undergoes an oxidative deamination to produce ammonia and the pyruvoyl group blocking the N-terminus of the alpha chain.</text>
</comment>
<keyword evidence="3 10" id="KW-0068">Autocatalytic cleavage</keyword>
<feature type="active site" description="Proton acceptor; for processing activity" evidence="10">
    <location>
        <position position="68"/>
    </location>
</feature>
<dbReference type="InterPro" id="IPR042286">
    <property type="entry name" value="AdoMetDC_C"/>
</dbReference>
<proteinExistence type="inferred from homology"/>
<feature type="chain" id="PRO_5023292107" description="S-adenosylmethionine decarboxylase alpha chain" evidence="10">
    <location>
        <begin position="63"/>
        <end position="117"/>
    </location>
</feature>
<dbReference type="InterPro" id="IPR003826">
    <property type="entry name" value="AdoMetDC_fam_prok"/>
</dbReference>
<evidence type="ECO:0000256" key="6">
    <source>
        <dbReference type="ARBA" id="ARBA00023145"/>
    </source>
</evidence>
<dbReference type="SUPFAM" id="SSF56276">
    <property type="entry name" value="S-adenosylmethionine decarboxylase"/>
    <property type="match status" value="1"/>
</dbReference>
<dbReference type="Proteomes" id="UP000249061">
    <property type="component" value="Unassembled WGS sequence"/>
</dbReference>
<comment type="catalytic activity">
    <reaction evidence="10">
        <text>S-adenosyl-L-methionine + H(+) = S-adenosyl 3-(methylsulfanyl)propylamine + CO2</text>
        <dbReference type="Rhea" id="RHEA:15981"/>
        <dbReference type="ChEBI" id="CHEBI:15378"/>
        <dbReference type="ChEBI" id="CHEBI:16526"/>
        <dbReference type="ChEBI" id="CHEBI:57443"/>
        <dbReference type="ChEBI" id="CHEBI:59789"/>
        <dbReference type="EC" id="4.1.1.50"/>
    </reaction>
</comment>
<dbReference type="UniPathway" id="UPA00331">
    <property type="reaction ID" value="UER00451"/>
</dbReference>
<dbReference type="EMBL" id="QFQP01000016">
    <property type="protein sequence ID" value="PZR10778.1"/>
    <property type="molecule type" value="Genomic_DNA"/>
</dbReference>
<comment type="subunit">
    <text evidence="10">Heterotetramer of two alpha and two beta chains arranged as a dimer of alpha/beta heterodimers.</text>
</comment>
<keyword evidence="9 10" id="KW-0670">Pyruvate</keyword>
<evidence type="ECO:0000256" key="5">
    <source>
        <dbReference type="ARBA" id="ARBA00023115"/>
    </source>
</evidence>
<feature type="active site" description="Proton donor; for catalytic activity" evidence="10">
    <location>
        <position position="83"/>
    </location>
</feature>
<sequence length="117" mass="12721">MSALATHVHIELWGVEPALLDDVNRLEAGLLQAARDAGVTILGSVKHHFTPHGASVVVLVAESHLSIHTWPEHGYAAADIMTCGETLPEKGVNSLITFMKPARHDVRQYTRGELQNP</sequence>
<comment type="cofactor">
    <cofactor evidence="10">
        <name>pyruvate</name>
        <dbReference type="ChEBI" id="CHEBI:15361"/>
    </cofactor>
    <text evidence="10">Binds 1 pyruvoyl group covalently per subunit.</text>
</comment>
<keyword evidence="2 10" id="KW-0210">Decarboxylase</keyword>
<dbReference type="PANTHER" id="PTHR33866:SF2">
    <property type="entry name" value="S-ADENOSYLMETHIONINE DECARBOXYLASE PROENZYME"/>
    <property type="match status" value="1"/>
</dbReference>
<comment type="similarity">
    <text evidence="10">Belongs to the prokaryotic AdoMetDC family. Type 1 subfamily.</text>
</comment>
<dbReference type="InterPro" id="IPR042284">
    <property type="entry name" value="AdoMetDC_N"/>
</dbReference>
<dbReference type="Gene3D" id="3.30.360.110">
    <property type="entry name" value="S-adenosylmethionine decarboxylase domain"/>
    <property type="match status" value="1"/>
</dbReference>
<reference evidence="11 12" key="1">
    <citation type="submission" date="2017-08" db="EMBL/GenBank/DDBJ databases">
        <title>Infants hospitalized years apart are colonized by the same room-sourced microbial strains.</title>
        <authorList>
            <person name="Brooks B."/>
            <person name="Olm M.R."/>
            <person name="Firek B.A."/>
            <person name="Baker R."/>
            <person name="Thomas B.C."/>
            <person name="Morowitz M.J."/>
            <person name="Banfield J.F."/>
        </authorList>
    </citation>
    <scope>NUCLEOTIDE SEQUENCE [LARGE SCALE GENOMIC DNA]</scope>
    <source>
        <strain evidence="11">S2_003_000_R2_14</strain>
    </source>
</reference>
<evidence type="ECO:0000313" key="12">
    <source>
        <dbReference type="Proteomes" id="UP000249061"/>
    </source>
</evidence>
<feature type="site" description="Cleavage (non-hydrolytic); by autolysis" evidence="10">
    <location>
        <begin position="62"/>
        <end position="63"/>
    </location>
</feature>
<comment type="caution">
    <text evidence="11">The sequence shown here is derived from an EMBL/GenBank/DDBJ whole genome shotgun (WGS) entry which is preliminary data.</text>
</comment>
<name>A0A2W5UP39_9BACT</name>
<evidence type="ECO:0000313" key="11">
    <source>
        <dbReference type="EMBL" id="PZR10778.1"/>
    </source>
</evidence>
<keyword evidence="5 10" id="KW-0620">Polyamine biosynthesis</keyword>
<evidence type="ECO:0000256" key="2">
    <source>
        <dbReference type="ARBA" id="ARBA00022793"/>
    </source>
</evidence>
<dbReference type="PANTHER" id="PTHR33866">
    <property type="entry name" value="S-ADENOSYLMETHIONINE DECARBOXYLASE PROENZYME"/>
    <property type="match status" value="1"/>
</dbReference>
<dbReference type="InterPro" id="IPR016067">
    <property type="entry name" value="S-AdoMet_deCO2ase_core"/>
</dbReference>
<keyword evidence="8 10" id="KW-0704">Schiff base</keyword>
<comment type="function">
    <text evidence="10">Catalyzes the decarboxylation of S-adenosylmethionine to S-adenosylmethioninamine (dcAdoMet), the propylamine donor required for the synthesis of the polyamines spermine and spermidine from the diamine putrescine.</text>
</comment>
<dbReference type="Pfam" id="PF02675">
    <property type="entry name" value="AdoMet_dc"/>
    <property type="match status" value="1"/>
</dbReference>
<dbReference type="AlphaFoldDB" id="A0A2W5UP39"/>
<evidence type="ECO:0000256" key="3">
    <source>
        <dbReference type="ARBA" id="ARBA00022813"/>
    </source>
</evidence>
<dbReference type="GO" id="GO:0008295">
    <property type="term" value="P:spermidine biosynthetic process"/>
    <property type="evidence" value="ECO:0007669"/>
    <property type="project" value="UniProtKB-UniRule"/>
</dbReference>